<keyword evidence="2" id="KW-1185">Reference proteome</keyword>
<sequence>MLNSTRADIQRQLTEGLVPHNCRSCATTVLVKKNSLAHTSVQWTGEPAASCPEFAAAGQSSALVPMCGRLRESIARAVLDGTIPVARHD</sequence>
<gene>
    <name evidence="1" type="ORF">BC739_001124</name>
</gene>
<evidence type="ECO:0000313" key="2">
    <source>
        <dbReference type="Proteomes" id="UP000517916"/>
    </source>
</evidence>
<dbReference type="RefSeq" id="WP_025358497.1">
    <property type="nucleotide sequence ID" value="NZ_BAAABQ010000065.1"/>
</dbReference>
<dbReference type="Proteomes" id="UP000517916">
    <property type="component" value="Unassembled WGS sequence"/>
</dbReference>
<evidence type="ECO:0000313" key="1">
    <source>
        <dbReference type="EMBL" id="MBA8923927.1"/>
    </source>
</evidence>
<dbReference type="EMBL" id="JACJID010000001">
    <property type="protein sequence ID" value="MBA8923927.1"/>
    <property type="molecule type" value="Genomic_DNA"/>
</dbReference>
<name>A0ABR6BAP7_9PSEU</name>
<accession>A0ABR6BAP7</accession>
<reference evidence="1 2" key="1">
    <citation type="submission" date="2020-08" db="EMBL/GenBank/DDBJ databases">
        <title>Genomic Encyclopedia of Archaeal and Bacterial Type Strains, Phase II (KMG-II): from individual species to whole genera.</title>
        <authorList>
            <person name="Goeker M."/>
        </authorList>
    </citation>
    <scope>NUCLEOTIDE SEQUENCE [LARGE SCALE GENOMIC DNA]</scope>
    <source>
        <strain evidence="1 2">DSM 43850</strain>
    </source>
</reference>
<comment type="caution">
    <text evidence="1">The sequence shown here is derived from an EMBL/GenBank/DDBJ whole genome shotgun (WGS) entry which is preliminary data.</text>
</comment>
<proteinExistence type="predicted"/>
<protein>
    <recommendedName>
        <fullName evidence="3">Ferredoxin</fullName>
    </recommendedName>
</protein>
<evidence type="ECO:0008006" key="3">
    <source>
        <dbReference type="Google" id="ProtNLM"/>
    </source>
</evidence>
<organism evidence="1 2">
    <name type="scientific">Kutzneria viridogrisea</name>
    <dbReference type="NCBI Taxonomy" id="47990"/>
    <lineage>
        <taxon>Bacteria</taxon>
        <taxon>Bacillati</taxon>
        <taxon>Actinomycetota</taxon>
        <taxon>Actinomycetes</taxon>
        <taxon>Pseudonocardiales</taxon>
        <taxon>Pseudonocardiaceae</taxon>
        <taxon>Kutzneria</taxon>
    </lineage>
</organism>